<accession>A0AAV1EDN0</accession>
<dbReference type="AlphaFoldDB" id="A0AAV1EDN0"/>
<dbReference type="InterPro" id="IPR050796">
    <property type="entry name" value="SCF_F-box_component"/>
</dbReference>
<name>A0AAV1EDN0_OLDCO</name>
<dbReference type="PANTHER" id="PTHR31672:SF13">
    <property type="entry name" value="F-BOX PROTEIN CPR30-LIKE"/>
    <property type="match status" value="1"/>
</dbReference>
<gene>
    <name evidence="1" type="ORF">OLC1_LOCUS23824</name>
</gene>
<proteinExistence type="predicted"/>
<evidence type="ECO:0000313" key="1">
    <source>
        <dbReference type="EMBL" id="CAI9117825.1"/>
    </source>
</evidence>
<reference evidence="1" key="1">
    <citation type="submission" date="2023-03" db="EMBL/GenBank/DDBJ databases">
        <authorList>
            <person name="Julca I."/>
        </authorList>
    </citation>
    <scope>NUCLEOTIDE SEQUENCE</scope>
</reference>
<dbReference type="EMBL" id="OX459126">
    <property type="protein sequence ID" value="CAI9117825.1"/>
    <property type="molecule type" value="Genomic_DNA"/>
</dbReference>
<dbReference type="PANTHER" id="PTHR31672">
    <property type="entry name" value="BNACNNG10540D PROTEIN"/>
    <property type="match status" value="1"/>
</dbReference>
<keyword evidence="2" id="KW-1185">Reference proteome</keyword>
<dbReference type="Proteomes" id="UP001161247">
    <property type="component" value="Chromosome 9"/>
</dbReference>
<protein>
    <submittedName>
        <fullName evidence="1">OLC1v1019310C1</fullName>
    </submittedName>
</protein>
<sequence length="256" mass="28925">MDNEGLWSYHAEDVSIPHVDLPREVSSMKKNQSVCTHGGLLPMHVDFVYSTKFENQTTIGELILCNPCTREYKKLPDTGIGRGNEAGFGWIFGFGYDKLNGDYKLVGIYWGLYSDSDYKIIVSSLKNNSRRKMDDLKVGVPSFGKRFYLEYASGKLYWPVHDGMGSWVFSIPYVDRPLKISAEMSRPICMSRNGEVLFVLCSELLLYNPKADTFRRYPKIGCLHNTIMYVESLVSAAIHDTVQPGNSIEMVEKGSG</sequence>
<evidence type="ECO:0000313" key="2">
    <source>
        <dbReference type="Proteomes" id="UP001161247"/>
    </source>
</evidence>
<organism evidence="1 2">
    <name type="scientific">Oldenlandia corymbosa var. corymbosa</name>
    <dbReference type="NCBI Taxonomy" id="529605"/>
    <lineage>
        <taxon>Eukaryota</taxon>
        <taxon>Viridiplantae</taxon>
        <taxon>Streptophyta</taxon>
        <taxon>Embryophyta</taxon>
        <taxon>Tracheophyta</taxon>
        <taxon>Spermatophyta</taxon>
        <taxon>Magnoliopsida</taxon>
        <taxon>eudicotyledons</taxon>
        <taxon>Gunneridae</taxon>
        <taxon>Pentapetalae</taxon>
        <taxon>asterids</taxon>
        <taxon>lamiids</taxon>
        <taxon>Gentianales</taxon>
        <taxon>Rubiaceae</taxon>
        <taxon>Rubioideae</taxon>
        <taxon>Spermacoceae</taxon>
        <taxon>Hedyotis-Oldenlandia complex</taxon>
        <taxon>Oldenlandia</taxon>
    </lineage>
</organism>